<feature type="region of interest" description="Disordered" evidence="1">
    <location>
        <begin position="570"/>
        <end position="606"/>
    </location>
</feature>
<dbReference type="HOGENOM" id="CLU_027432_0_0_1"/>
<dbReference type="InParanoid" id="J4G1A0"/>
<name>J4G1A0_9APHY</name>
<evidence type="ECO:0000313" key="2">
    <source>
        <dbReference type="EMBL" id="CCL99938.1"/>
    </source>
</evidence>
<proteinExistence type="predicted"/>
<dbReference type="InterPro" id="IPR032675">
    <property type="entry name" value="LRR_dom_sf"/>
</dbReference>
<evidence type="ECO:0000256" key="1">
    <source>
        <dbReference type="SAM" id="MobiDB-lite"/>
    </source>
</evidence>
<dbReference type="RefSeq" id="XP_012179221.1">
    <property type="nucleotide sequence ID" value="XM_012323831.1"/>
</dbReference>
<dbReference type="AlphaFoldDB" id="J4G1A0"/>
<protein>
    <submittedName>
        <fullName evidence="2">Uncharacterized protein</fullName>
    </submittedName>
</protein>
<dbReference type="OrthoDB" id="3027018at2759"/>
<accession>J4G1A0</accession>
<dbReference type="Gene3D" id="3.80.10.10">
    <property type="entry name" value="Ribonuclease Inhibitor"/>
    <property type="match status" value="2"/>
</dbReference>
<evidence type="ECO:0000313" key="3">
    <source>
        <dbReference type="Proteomes" id="UP000006352"/>
    </source>
</evidence>
<dbReference type="SUPFAM" id="SSF52047">
    <property type="entry name" value="RNI-like"/>
    <property type="match status" value="1"/>
</dbReference>
<feature type="compositionally biased region" description="Polar residues" evidence="1">
    <location>
        <begin position="589"/>
        <end position="603"/>
    </location>
</feature>
<organism evidence="2 3">
    <name type="scientific">Fibroporia radiculosa</name>
    <dbReference type="NCBI Taxonomy" id="599839"/>
    <lineage>
        <taxon>Eukaryota</taxon>
        <taxon>Fungi</taxon>
        <taxon>Dikarya</taxon>
        <taxon>Basidiomycota</taxon>
        <taxon>Agaricomycotina</taxon>
        <taxon>Agaricomycetes</taxon>
        <taxon>Polyporales</taxon>
        <taxon>Fibroporiaceae</taxon>
        <taxon>Fibroporia</taxon>
    </lineage>
</organism>
<dbReference type="Proteomes" id="UP000006352">
    <property type="component" value="Unassembled WGS sequence"/>
</dbReference>
<dbReference type="EMBL" id="HE796958">
    <property type="protein sequence ID" value="CCL99938.1"/>
    <property type="molecule type" value="Genomic_DNA"/>
</dbReference>
<gene>
    <name evidence="2" type="ORF">FIBRA_01963</name>
</gene>
<dbReference type="STRING" id="599839.J4G1A0"/>
<reference evidence="2 3" key="1">
    <citation type="journal article" date="2012" name="Appl. Environ. Microbiol.">
        <title>Short-read sequencing for genomic analysis of the brown rot fungus Fibroporia radiculosa.</title>
        <authorList>
            <person name="Tang J.D."/>
            <person name="Perkins A.D."/>
            <person name="Sonstegard T.S."/>
            <person name="Schroeder S.G."/>
            <person name="Burgess S.C."/>
            <person name="Diehl S.V."/>
        </authorList>
    </citation>
    <scope>NUCLEOTIDE SEQUENCE [LARGE SCALE GENOMIC DNA]</scope>
    <source>
        <strain evidence="2 3">TFFH 294</strain>
    </source>
</reference>
<dbReference type="GeneID" id="24094849"/>
<keyword evidence="3" id="KW-1185">Reference proteome</keyword>
<sequence>MPLSGSIDLSLAIQSLHVRIADLGRREQEARNILQYICDQKHVLEAERACLEAQLNPFNRLPTELLIQIFLHYVYADDSGSSNDGSSSFYRPLTLVGICQRWRTVAFAASALWTRVLFSHPHMVSLFLEHSRGARLDLVGGTPQPPYVSSDFFQSIRDALARVRSISWSSCTESVRVIFEAVAGALSLPSLENLDLVAQAPGLSTSRRLSSGTSLPALRTFRLGLVSLSTLPICQLPALRSLTLSFPPGERHVRLELSALCALLSRAPNLHDLILDDAIPVMDVYVLLGSSFGNLQGLQPPYFASKTPIHTRSIAMSQLRRLDWSFAPPQDLWLWFSFLETPSLIRLDLCLNKGSVRWEQSYEHFARNQLISPIIGGAPDPVHLEKLEELSIECVDIEGLVTVLKKLHFSRLKKLALVYIPPHMDRILFLPQLPRQESIFREPRLLLLTNLSLAYLQLDPENFQLMLRYMPLLESFSLRTCPGAGKVICTLSGGSCTNAHRNPTRIWVCSRLREIKLFDCADVKFSCLSGLIRARSASVRANEGSGANAGVAARPDQRPIRPLKRYPCLAQGGPPATPPRKLTVGGASSPVTADTPNRGSVSGWNAPLEVSTPTKIDSVCVDGCVCVSEIEAMTLQELGVSSVVWYP</sequence>